<dbReference type="eggNOG" id="ENOG502S4WC">
    <property type="taxonomic scope" value="Eukaryota"/>
</dbReference>
<feature type="binding site" evidence="6">
    <location>
        <position position="267"/>
    </location>
    <ligand>
        <name>S-adenosyl-L-methionine</name>
        <dbReference type="ChEBI" id="CHEBI:59789"/>
    </ligand>
</feature>
<dbReference type="AlphaFoldDB" id="R9PCW5"/>
<evidence type="ECO:0000256" key="4">
    <source>
        <dbReference type="ARBA" id="ARBA00022884"/>
    </source>
</evidence>
<dbReference type="GeneID" id="24112099"/>
<evidence type="ECO:0000256" key="3">
    <source>
        <dbReference type="ARBA" id="ARBA00022691"/>
    </source>
</evidence>
<feature type="binding site" evidence="6">
    <location>
        <position position="213"/>
    </location>
    <ligand>
        <name>S-adenosyl-L-methionine</name>
        <dbReference type="ChEBI" id="CHEBI:59789"/>
    </ligand>
</feature>
<dbReference type="PANTHER" id="PTHR11727">
    <property type="entry name" value="DIMETHYLADENOSINE TRANSFERASE"/>
    <property type="match status" value="1"/>
</dbReference>
<dbReference type="RefSeq" id="XP_012192820.1">
    <property type="nucleotide sequence ID" value="XM_012337430.1"/>
</dbReference>
<feature type="compositionally biased region" description="Basic and acidic residues" evidence="8">
    <location>
        <begin position="63"/>
        <end position="72"/>
    </location>
</feature>
<comment type="function">
    <text evidence="5">Mitochondrial transcription factor that confers selective promoter recognition on the core subunit of the yeast mitochondrial RNA polymerase. Interacts with DNA in a non-specific manner.</text>
</comment>
<dbReference type="Gene3D" id="1.10.8.100">
    <property type="entry name" value="Ribosomal RNA adenine dimethylase-like, domain 2"/>
    <property type="match status" value="1"/>
</dbReference>
<dbReference type="OrthoDB" id="16079at2759"/>
<dbReference type="EC" id="2.1.1.-" evidence="7"/>
<comment type="caution">
    <text evidence="6">Lacks conserved residue(s) required for the propagation of feature annotation.</text>
</comment>
<evidence type="ECO:0000256" key="7">
    <source>
        <dbReference type="RuleBase" id="RU362106"/>
    </source>
</evidence>
<evidence type="ECO:0000256" key="6">
    <source>
        <dbReference type="PROSITE-ProRule" id="PRU01026"/>
    </source>
</evidence>
<dbReference type="Proteomes" id="UP000014071">
    <property type="component" value="Unassembled WGS sequence"/>
</dbReference>
<dbReference type="FunFam" id="3.40.50.150:FF:001125">
    <property type="entry name" value="Mitochondrial transcription factor 1"/>
    <property type="match status" value="1"/>
</dbReference>
<accession>R9PCW5</accession>
<keyword evidence="7" id="KW-0698">rRNA processing</keyword>
<dbReference type="Pfam" id="PF00398">
    <property type="entry name" value="RrnaAD"/>
    <property type="match status" value="1"/>
</dbReference>
<dbReference type="STRING" id="1305764.R9PCW5"/>
<dbReference type="GO" id="GO:0003723">
    <property type="term" value="F:RNA binding"/>
    <property type="evidence" value="ECO:0007669"/>
    <property type="project" value="UniProtKB-UniRule"/>
</dbReference>
<feature type="compositionally biased region" description="Low complexity" evidence="8">
    <location>
        <begin position="49"/>
        <end position="62"/>
    </location>
</feature>
<comment type="similarity">
    <text evidence="6 7">Belongs to the class I-like SAM-binding methyltransferase superfamily. rRNA adenine N(6)-methyltransferase family.</text>
</comment>
<keyword evidence="10" id="KW-1185">Reference proteome</keyword>
<evidence type="ECO:0000256" key="8">
    <source>
        <dbReference type="SAM" id="MobiDB-lite"/>
    </source>
</evidence>
<dbReference type="SUPFAM" id="SSF53335">
    <property type="entry name" value="S-adenosyl-L-methionine-dependent methyltransferases"/>
    <property type="match status" value="1"/>
</dbReference>
<feature type="region of interest" description="Disordered" evidence="8">
    <location>
        <begin position="34"/>
        <end position="83"/>
    </location>
</feature>
<sequence>MASIARTSAVSIAQLAATFRTAATLPAASRRILPGPSHAASSSRGFKLSTTLASSSTSTPSSTKDDAEVKPEKPKRRRRSREEIQAAQLAKLAFGVPIRSQKRTRTALGGSVAPAPEPETVSLPKRGRGRPSNKSREALKEAEERRTQRTAAAAPAAPAAPAPAPTQAEQPLSTKVMQELLVHMSYDHLPPRDEWKTEFPVSKQHETSYRYFVSNRSTIKDIISHLGITDPERNGKKVTIIEGYPGPGTFASELLKLDEVEKVIALEGAPCYFKRIELLRSQLEEKQAGAGSRLDTLESSAYMWETYNDLVTSDKLAHLNGRVLTSEGKPVDFTTDQFVAADHSDASWQKLSPMIFFAQLPNTVYGEQLFAQIITAIASRSWLFRHGRIQLGFVCGESLAKRSVAEAGDKVSRGKLGTTVQCLADIQVHRYAHDLAPHTHHFFPPTMSVGPRVTVSGSSIIPNSNPSTGLTRTGMVMMTVTPKANPLIKPTEIEAFEFITRNLFILRTKPVAEALTHVAPGGQNVLKMTSREQVEKGLIREEEVIRPDEIVSDLTNAQWACLARMFEKWPFRPRHLFEEGRIRKDNKSRH</sequence>
<dbReference type="PANTHER" id="PTHR11727:SF7">
    <property type="entry name" value="DIMETHYLADENOSINE TRANSFERASE-RELATED"/>
    <property type="match status" value="1"/>
</dbReference>
<dbReference type="EMBL" id="DF238829">
    <property type="protein sequence ID" value="GAC99233.1"/>
    <property type="molecule type" value="Genomic_DNA"/>
</dbReference>
<dbReference type="InterPro" id="IPR029063">
    <property type="entry name" value="SAM-dependent_MTases_sf"/>
</dbReference>
<dbReference type="InterPro" id="IPR023165">
    <property type="entry name" value="rRNA_Ade_diMease-like_C"/>
</dbReference>
<keyword evidence="4 6" id="KW-0694">RNA-binding</keyword>
<evidence type="ECO:0000256" key="1">
    <source>
        <dbReference type="ARBA" id="ARBA00022603"/>
    </source>
</evidence>
<feature type="compositionally biased region" description="Basic and acidic residues" evidence="8">
    <location>
        <begin position="134"/>
        <end position="147"/>
    </location>
</feature>
<organism evidence="9 10">
    <name type="scientific">Pseudozyma hubeiensis (strain SY62)</name>
    <name type="common">Yeast</name>
    <dbReference type="NCBI Taxonomy" id="1305764"/>
    <lineage>
        <taxon>Eukaryota</taxon>
        <taxon>Fungi</taxon>
        <taxon>Dikarya</taxon>
        <taxon>Basidiomycota</taxon>
        <taxon>Ustilaginomycotina</taxon>
        <taxon>Ustilaginomycetes</taxon>
        <taxon>Ustilaginales</taxon>
        <taxon>Ustilaginaceae</taxon>
        <taxon>Pseudozyma</taxon>
    </lineage>
</organism>
<dbReference type="Gene3D" id="3.40.50.150">
    <property type="entry name" value="Vaccinia Virus protein VP39"/>
    <property type="match status" value="1"/>
</dbReference>
<dbReference type="GO" id="GO:0000179">
    <property type="term" value="F:rRNA (adenine-N6,N6-)-dimethyltransferase activity"/>
    <property type="evidence" value="ECO:0007669"/>
    <property type="project" value="UniProtKB-UniRule"/>
</dbReference>
<gene>
    <name evidence="9" type="ORF">PHSY_006833</name>
</gene>
<keyword evidence="2 6" id="KW-0808">Transferase</keyword>
<evidence type="ECO:0000313" key="10">
    <source>
        <dbReference type="Proteomes" id="UP000014071"/>
    </source>
</evidence>
<proteinExistence type="inferred from homology"/>
<dbReference type="PROSITE" id="PS51689">
    <property type="entry name" value="SAM_RNA_A_N6_MT"/>
    <property type="match status" value="1"/>
</dbReference>
<keyword evidence="3 6" id="KW-0949">S-adenosyl-L-methionine</keyword>
<dbReference type="InterPro" id="IPR001737">
    <property type="entry name" value="KsgA/Erm"/>
</dbReference>
<evidence type="ECO:0000256" key="2">
    <source>
        <dbReference type="ARBA" id="ARBA00022679"/>
    </source>
</evidence>
<reference evidence="10" key="1">
    <citation type="journal article" date="2013" name="Genome Announc.">
        <title>Draft genome sequence of the basidiomycetous yeast-like fungus Pseudozyma hubeiensis SY62, which produces an abundant amount of the biosurfactant mannosylerythritol lipids.</title>
        <authorList>
            <person name="Konishi M."/>
            <person name="Hatada Y."/>
            <person name="Horiuchi J."/>
        </authorList>
    </citation>
    <scope>NUCLEOTIDE SEQUENCE [LARGE SCALE GENOMIC DNA]</scope>
    <source>
        <strain evidence="10">SY62</strain>
    </source>
</reference>
<evidence type="ECO:0000256" key="5">
    <source>
        <dbReference type="ARBA" id="ARBA00024915"/>
    </source>
</evidence>
<dbReference type="HOGENOM" id="CLU_034228_1_0_1"/>
<feature type="region of interest" description="Disordered" evidence="8">
    <location>
        <begin position="105"/>
        <end position="170"/>
    </location>
</feature>
<protein>
    <recommendedName>
        <fullName evidence="7">rRNA adenine N(6)-methyltransferase</fullName>
        <ecNumber evidence="7">2.1.1.-</ecNumber>
    </recommendedName>
</protein>
<name>R9PCW5_PSEHS</name>
<keyword evidence="1 6" id="KW-0489">Methyltransferase</keyword>
<evidence type="ECO:0000313" key="9">
    <source>
        <dbReference type="EMBL" id="GAC99233.1"/>
    </source>
</evidence>